<dbReference type="SUPFAM" id="SSF51735">
    <property type="entry name" value="NAD(P)-binding Rossmann-fold domains"/>
    <property type="match status" value="2"/>
</dbReference>
<name>A0A250J9Q1_9BACT</name>
<dbReference type="InterPro" id="IPR049490">
    <property type="entry name" value="C883_1060-like_KR_N"/>
</dbReference>
<dbReference type="Pfam" id="PF21394">
    <property type="entry name" value="Beta-ketacyl_N"/>
    <property type="match status" value="1"/>
</dbReference>
<dbReference type="InterPro" id="IPR036291">
    <property type="entry name" value="NAD(P)-bd_dom_sf"/>
</dbReference>
<protein>
    <recommendedName>
        <fullName evidence="4">Carrier domain-containing protein</fullName>
    </recommendedName>
</protein>
<dbReference type="PANTHER" id="PTHR43775:SF37">
    <property type="entry name" value="SI:DKEY-61P9.11"/>
    <property type="match status" value="1"/>
</dbReference>
<dbReference type="SMART" id="SM00822">
    <property type="entry name" value="PKS_KR"/>
    <property type="match status" value="1"/>
</dbReference>
<proteinExistence type="predicted"/>
<dbReference type="InterPro" id="IPR057326">
    <property type="entry name" value="KR_dom"/>
</dbReference>
<dbReference type="PANTHER" id="PTHR43775">
    <property type="entry name" value="FATTY ACID SYNTHASE"/>
    <property type="match status" value="1"/>
</dbReference>
<dbReference type="GO" id="GO:0006633">
    <property type="term" value="P:fatty acid biosynthetic process"/>
    <property type="evidence" value="ECO:0007669"/>
    <property type="project" value="TreeGrafter"/>
</dbReference>
<keyword evidence="1" id="KW-0596">Phosphopantetheine</keyword>
<evidence type="ECO:0000313" key="5">
    <source>
        <dbReference type="EMBL" id="ATB40288.1"/>
    </source>
</evidence>
<evidence type="ECO:0000259" key="4">
    <source>
        <dbReference type="PROSITE" id="PS50075"/>
    </source>
</evidence>
<organism evidence="5 6">
    <name type="scientific">Cystobacter fuscus</name>
    <dbReference type="NCBI Taxonomy" id="43"/>
    <lineage>
        <taxon>Bacteria</taxon>
        <taxon>Pseudomonadati</taxon>
        <taxon>Myxococcota</taxon>
        <taxon>Myxococcia</taxon>
        <taxon>Myxococcales</taxon>
        <taxon>Cystobacterineae</taxon>
        <taxon>Archangiaceae</taxon>
        <taxon>Cystobacter</taxon>
    </lineage>
</organism>
<dbReference type="KEGG" id="cfus:CYFUS_005736"/>
<gene>
    <name evidence="5" type="ORF">CYFUS_005736</name>
</gene>
<dbReference type="CDD" id="cd08953">
    <property type="entry name" value="KR_2_SDR_x"/>
    <property type="match status" value="1"/>
</dbReference>
<dbReference type="InterPro" id="IPR013968">
    <property type="entry name" value="PKS_KR"/>
</dbReference>
<dbReference type="Proteomes" id="UP000217257">
    <property type="component" value="Chromosome"/>
</dbReference>
<dbReference type="InterPro" id="IPR036736">
    <property type="entry name" value="ACP-like_sf"/>
</dbReference>
<dbReference type="Gene3D" id="3.40.50.720">
    <property type="entry name" value="NAD(P)-binding Rossmann-like Domain"/>
    <property type="match status" value="1"/>
</dbReference>
<reference evidence="5 6" key="1">
    <citation type="submission" date="2017-06" db="EMBL/GenBank/DDBJ databases">
        <title>Sequencing and comparative analysis of myxobacterial genomes.</title>
        <authorList>
            <person name="Rupp O."/>
            <person name="Goesmann A."/>
            <person name="Sogaard-Andersen L."/>
        </authorList>
    </citation>
    <scope>NUCLEOTIDE SEQUENCE [LARGE SCALE GENOMIC DNA]</scope>
    <source>
        <strain evidence="5 6">DSM 52655</strain>
    </source>
</reference>
<feature type="region of interest" description="Disordered" evidence="3">
    <location>
        <begin position="503"/>
        <end position="542"/>
    </location>
</feature>
<dbReference type="GO" id="GO:0004312">
    <property type="term" value="F:fatty acid synthase activity"/>
    <property type="evidence" value="ECO:0007669"/>
    <property type="project" value="TreeGrafter"/>
</dbReference>
<dbReference type="InterPro" id="IPR029058">
    <property type="entry name" value="AB_hydrolase_fold"/>
</dbReference>
<dbReference type="Pfam" id="PF00550">
    <property type="entry name" value="PP-binding"/>
    <property type="match status" value="1"/>
</dbReference>
<keyword evidence="2" id="KW-0597">Phosphoprotein</keyword>
<dbReference type="Gene3D" id="3.40.50.1820">
    <property type="entry name" value="alpha/beta hydrolase"/>
    <property type="match status" value="1"/>
</dbReference>
<dbReference type="SUPFAM" id="SSF47336">
    <property type="entry name" value="ACP-like"/>
    <property type="match status" value="1"/>
</dbReference>
<dbReference type="InterPro" id="IPR050091">
    <property type="entry name" value="PKS_NRPS_Biosynth_Enz"/>
</dbReference>
<accession>A0A250J9Q1</accession>
<feature type="region of interest" description="Disordered" evidence="3">
    <location>
        <begin position="628"/>
        <end position="651"/>
    </location>
</feature>
<sequence length="651" mass="70251">MDAEQDMPGGFSLPSWRPTLAPSAAWDTHRACWWLLLPEPPGPEGIGARLKQRLEEAGQRVILLTPGPRLAQLGEHHWSLQPAEATDYELLLRLLLPQGLAPDRVLHLWSLLPPRSSGELEAAFEPAQEGGFQSLLFLLQALGRQEPRPLSLVVLTHRMQALGEETPCPERATVLGAVRAASREFPHVACRSVDVNLPAPGSWQEARLTAWLLSECAAASSSEDVVYRGLQRHVRAFAPIGFPTATRSSARVPGPLSPRERGVYLVLGGFGTLGSSHAEALARHARARLVLVSRSLMPERLHWDDWLAAHDASDPLSRRILQVRALEALGAEVRVISADVGDRDQLRTAIEETLAHFGALHGVVFCVGSMNPSLSRPLADLTPDDVRVLFQSRVRGLYALEEVLRGRPLDFCLLASSLAAVHGRGASAAYAAAMNFMDAFALRQAQRSPVPWVSVDWDGWAHDADALPSTVPPLGSRPITAAEGAELFTGVLSLDGVARVAVTPRGPSAPAMPQPPPRPPEHGTPRAEPAASDPSVARKASRPALETAYVAPRDAVEESIAKVWESMLGITGVGIYDNFFELGGDWRTGMTVMTQVREKTGIPLPPVCLQEGPTVELLAQRLRAASEGLPDTSFDRPVVPSSAVKPSGEEN</sequence>
<evidence type="ECO:0000256" key="2">
    <source>
        <dbReference type="ARBA" id="ARBA00022553"/>
    </source>
</evidence>
<dbReference type="AlphaFoldDB" id="A0A250J9Q1"/>
<evidence type="ECO:0000256" key="3">
    <source>
        <dbReference type="SAM" id="MobiDB-lite"/>
    </source>
</evidence>
<dbReference type="PROSITE" id="PS50075">
    <property type="entry name" value="CARRIER"/>
    <property type="match status" value="1"/>
</dbReference>
<evidence type="ECO:0000256" key="1">
    <source>
        <dbReference type="ARBA" id="ARBA00022450"/>
    </source>
</evidence>
<evidence type="ECO:0000313" key="6">
    <source>
        <dbReference type="Proteomes" id="UP000217257"/>
    </source>
</evidence>
<feature type="domain" description="Carrier" evidence="4">
    <location>
        <begin position="551"/>
        <end position="626"/>
    </location>
</feature>
<dbReference type="InterPro" id="IPR009081">
    <property type="entry name" value="PP-bd_ACP"/>
</dbReference>
<dbReference type="EMBL" id="CP022098">
    <property type="protein sequence ID" value="ATB40288.1"/>
    <property type="molecule type" value="Genomic_DNA"/>
</dbReference>
<dbReference type="Pfam" id="PF08659">
    <property type="entry name" value="KR"/>
    <property type="match status" value="1"/>
</dbReference>